<evidence type="ECO:0000256" key="2">
    <source>
        <dbReference type="ARBA" id="ARBA00023015"/>
    </source>
</evidence>
<dbReference type="Pfam" id="PF02365">
    <property type="entry name" value="NAM"/>
    <property type="match status" value="1"/>
</dbReference>
<gene>
    <name evidence="7" type="ORF">AMTR_s00149p00068500</name>
</gene>
<dbReference type="SUPFAM" id="SSF101941">
    <property type="entry name" value="NAC domain"/>
    <property type="match status" value="1"/>
</dbReference>
<keyword evidence="8" id="KW-1185">Reference proteome</keyword>
<protein>
    <recommendedName>
        <fullName evidence="6">NAC domain-containing protein</fullName>
    </recommendedName>
</protein>
<reference evidence="8" key="1">
    <citation type="journal article" date="2013" name="Science">
        <title>The Amborella genome and the evolution of flowering plants.</title>
        <authorList>
            <consortium name="Amborella Genome Project"/>
        </authorList>
    </citation>
    <scope>NUCLEOTIDE SEQUENCE [LARGE SCALE GENOMIC DNA]</scope>
</reference>
<dbReference type="OMA" id="NDPADHF"/>
<evidence type="ECO:0000256" key="1">
    <source>
        <dbReference type="ARBA" id="ARBA00004123"/>
    </source>
</evidence>
<evidence type="ECO:0000313" key="8">
    <source>
        <dbReference type="Proteomes" id="UP000017836"/>
    </source>
</evidence>
<dbReference type="InterPro" id="IPR003441">
    <property type="entry name" value="NAC-dom"/>
</dbReference>
<proteinExistence type="predicted"/>
<keyword evidence="4" id="KW-0804">Transcription</keyword>
<dbReference type="Gene3D" id="2.170.150.80">
    <property type="entry name" value="NAC domain"/>
    <property type="match status" value="1"/>
</dbReference>
<dbReference type="PANTHER" id="PTHR31744:SF208">
    <property type="entry name" value="(WILD MALAYSIAN BANANA) HYPOTHETICAL PROTEIN"/>
    <property type="match status" value="1"/>
</dbReference>
<evidence type="ECO:0000313" key="7">
    <source>
        <dbReference type="EMBL" id="ERN09282.1"/>
    </source>
</evidence>
<sequence>MGPMSLPPGFRFHPTDEELVGYYLKRKIEGLKIELEVIPEIDLYKFDPWELPDKSFLPKRDMEWFFFCPRDRKYPNGSRTNRATSAGYWKATGKDRKITMCHSSVTGFKKTLVFYRGRAPAGDRTDWIMHEYRLSEDLARGASSVQFQDAFALCRVIKRHDQGQKGPNHQDEPKTKRTAIPPLTLDVNKPLMEKPLQECRQGRGRIVKNPRKTIKNHILLQPDNPSDISQSGYAESSRIGSMKEMHSGDVMELPSGFPSPNISDENEITKNDPADHFEDMDCLSLYFKPTLGFGMCGDEDMGFQSHELEDNIPFSTGISGFEFRNSILSPICRQASGDGSTGELSSLWQLEDSQVIVI</sequence>
<dbReference type="OrthoDB" id="1931139at2759"/>
<dbReference type="GO" id="GO:0003677">
    <property type="term" value="F:DNA binding"/>
    <property type="evidence" value="ECO:0007669"/>
    <property type="project" value="UniProtKB-KW"/>
</dbReference>
<organism evidence="7 8">
    <name type="scientific">Amborella trichopoda</name>
    <dbReference type="NCBI Taxonomy" id="13333"/>
    <lineage>
        <taxon>Eukaryota</taxon>
        <taxon>Viridiplantae</taxon>
        <taxon>Streptophyta</taxon>
        <taxon>Embryophyta</taxon>
        <taxon>Tracheophyta</taxon>
        <taxon>Spermatophyta</taxon>
        <taxon>Magnoliopsida</taxon>
        <taxon>Amborellales</taxon>
        <taxon>Amborellaceae</taxon>
        <taxon>Amborella</taxon>
    </lineage>
</organism>
<dbReference type="HOGENOM" id="CLU_035664_9_1_1"/>
<keyword evidence="2" id="KW-0805">Transcription regulation</keyword>
<comment type="subcellular location">
    <subcellularLocation>
        <location evidence="1">Nucleus</location>
    </subcellularLocation>
</comment>
<evidence type="ECO:0000256" key="5">
    <source>
        <dbReference type="ARBA" id="ARBA00023242"/>
    </source>
</evidence>
<dbReference type="Proteomes" id="UP000017836">
    <property type="component" value="Unassembled WGS sequence"/>
</dbReference>
<keyword evidence="3" id="KW-0238">DNA-binding</keyword>
<dbReference type="Gramene" id="ERN09282">
    <property type="protein sequence ID" value="ERN09282"/>
    <property type="gene ID" value="AMTR_s00149p00068500"/>
</dbReference>
<keyword evidence="5" id="KW-0539">Nucleus</keyword>
<dbReference type="PROSITE" id="PS51005">
    <property type="entry name" value="NAC"/>
    <property type="match status" value="1"/>
</dbReference>
<dbReference type="KEGG" id="atr:18437430"/>
<dbReference type="eggNOG" id="ENOG502QPKD">
    <property type="taxonomic scope" value="Eukaryota"/>
</dbReference>
<feature type="domain" description="NAC" evidence="6">
    <location>
        <begin position="6"/>
        <end position="159"/>
    </location>
</feature>
<dbReference type="FunFam" id="2.170.150.80:FF:000002">
    <property type="entry name" value="Nac domain-containing protein 86"/>
    <property type="match status" value="1"/>
</dbReference>
<dbReference type="GO" id="GO:0005634">
    <property type="term" value="C:nucleus"/>
    <property type="evidence" value="ECO:0007669"/>
    <property type="project" value="UniProtKB-SubCell"/>
</dbReference>
<dbReference type="GO" id="GO:0006355">
    <property type="term" value="P:regulation of DNA-templated transcription"/>
    <property type="evidence" value="ECO:0007669"/>
    <property type="project" value="InterPro"/>
</dbReference>
<dbReference type="AlphaFoldDB" id="W1PH11"/>
<evidence type="ECO:0000256" key="4">
    <source>
        <dbReference type="ARBA" id="ARBA00023163"/>
    </source>
</evidence>
<dbReference type="InterPro" id="IPR036093">
    <property type="entry name" value="NAC_dom_sf"/>
</dbReference>
<dbReference type="PANTHER" id="PTHR31744">
    <property type="entry name" value="PROTEIN CUP-SHAPED COTYLEDON 2-RELATED"/>
    <property type="match status" value="1"/>
</dbReference>
<dbReference type="EMBL" id="KI393016">
    <property type="protein sequence ID" value="ERN09282.1"/>
    <property type="molecule type" value="Genomic_DNA"/>
</dbReference>
<evidence type="ECO:0000259" key="6">
    <source>
        <dbReference type="PROSITE" id="PS51005"/>
    </source>
</evidence>
<accession>W1PH11</accession>
<evidence type="ECO:0000256" key="3">
    <source>
        <dbReference type="ARBA" id="ARBA00023125"/>
    </source>
</evidence>
<name>W1PH11_AMBTC</name>